<dbReference type="PANTHER" id="PTHR32071">
    <property type="entry name" value="TRANSCRIPTIONAL REGULATORY PROTEIN"/>
    <property type="match status" value="1"/>
</dbReference>
<dbReference type="AlphaFoldDB" id="A0A239U2G9"/>
<dbReference type="SUPFAM" id="SSF52540">
    <property type="entry name" value="P-loop containing nucleoside triphosphate hydrolases"/>
    <property type="match status" value="1"/>
</dbReference>
<gene>
    <name evidence="6" type="primary">zraR</name>
    <name evidence="6" type="ORF">SAMEA4364220_01943</name>
</gene>
<dbReference type="GO" id="GO:0043565">
    <property type="term" value="F:sequence-specific DNA binding"/>
    <property type="evidence" value="ECO:0007669"/>
    <property type="project" value="InterPro"/>
</dbReference>
<dbReference type="Pfam" id="PF02954">
    <property type="entry name" value="HTH_8"/>
    <property type="match status" value="1"/>
</dbReference>
<dbReference type="GO" id="GO:0005524">
    <property type="term" value="F:ATP binding"/>
    <property type="evidence" value="ECO:0007669"/>
    <property type="project" value="UniProtKB-KW"/>
</dbReference>
<dbReference type="Gene3D" id="3.30.450.40">
    <property type="match status" value="1"/>
</dbReference>
<dbReference type="Proteomes" id="UP000215383">
    <property type="component" value="Chromosome 1"/>
</dbReference>
<protein>
    <submittedName>
        <fullName evidence="6">Transcriptional regulatory protein ZraR</fullName>
    </submittedName>
</protein>
<evidence type="ECO:0000256" key="2">
    <source>
        <dbReference type="ARBA" id="ARBA00022840"/>
    </source>
</evidence>
<evidence type="ECO:0000256" key="1">
    <source>
        <dbReference type="ARBA" id="ARBA00022741"/>
    </source>
</evidence>
<dbReference type="PANTHER" id="PTHR32071:SF57">
    <property type="entry name" value="C4-DICARBOXYLATE TRANSPORT TRANSCRIPTIONAL REGULATORY PROTEIN DCTD"/>
    <property type="match status" value="1"/>
</dbReference>
<keyword evidence="3" id="KW-0805">Transcription regulation</keyword>
<dbReference type="InterPro" id="IPR027417">
    <property type="entry name" value="P-loop_NTPase"/>
</dbReference>
<keyword evidence="2" id="KW-0067">ATP-binding</keyword>
<dbReference type="eggNOG" id="COG3284">
    <property type="taxonomic scope" value="Bacteria"/>
</dbReference>
<dbReference type="InterPro" id="IPR025943">
    <property type="entry name" value="Sigma_54_int_dom_ATP-bd_2"/>
</dbReference>
<dbReference type="Pfam" id="PF25601">
    <property type="entry name" value="AAA_lid_14"/>
    <property type="match status" value="1"/>
</dbReference>
<dbReference type="CDD" id="cd00009">
    <property type="entry name" value="AAA"/>
    <property type="match status" value="1"/>
</dbReference>
<name>A0A239U2G9_9FIRM</name>
<dbReference type="InterPro" id="IPR002197">
    <property type="entry name" value="HTH_Fis"/>
</dbReference>
<dbReference type="InterPro" id="IPR009057">
    <property type="entry name" value="Homeodomain-like_sf"/>
</dbReference>
<dbReference type="GO" id="GO:0006355">
    <property type="term" value="P:regulation of DNA-templated transcription"/>
    <property type="evidence" value="ECO:0007669"/>
    <property type="project" value="InterPro"/>
</dbReference>
<dbReference type="PROSITE" id="PS50045">
    <property type="entry name" value="SIGMA54_INTERACT_4"/>
    <property type="match status" value="1"/>
</dbReference>
<evidence type="ECO:0000259" key="5">
    <source>
        <dbReference type="PROSITE" id="PS50045"/>
    </source>
</evidence>
<organism evidence="6 7">
    <name type="scientific">Megamonas hypermegale</name>
    <dbReference type="NCBI Taxonomy" id="158847"/>
    <lineage>
        <taxon>Bacteria</taxon>
        <taxon>Bacillati</taxon>
        <taxon>Bacillota</taxon>
        <taxon>Negativicutes</taxon>
        <taxon>Selenomonadales</taxon>
        <taxon>Selenomonadaceae</taxon>
        <taxon>Megamonas</taxon>
    </lineage>
</organism>
<feature type="domain" description="Sigma-54 factor interaction" evidence="5">
    <location>
        <begin position="343"/>
        <end position="568"/>
    </location>
</feature>
<keyword evidence="4" id="KW-0804">Transcription</keyword>
<dbReference type="SMART" id="SM00382">
    <property type="entry name" value="AAA"/>
    <property type="match status" value="1"/>
</dbReference>
<dbReference type="Gene3D" id="1.10.8.60">
    <property type="match status" value="1"/>
</dbReference>
<evidence type="ECO:0000256" key="4">
    <source>
        <dbReference type="ARBA" id="ARBA00023163"/>
    </source>
</evidence>
<dbReference type="Pfam" id="PF00158">
    <property type="entry name" value="Sigma54_activat"/>
    <property type="match status" value="1"/>
</dbReference>
<sequence>MIREHRNREKLINYYKTFTTKGTIDPNVHPWIANSWQQSKAHQVNPKKISSNVHLSSNELSQLQNKHADAINYLDHFIDSIIDFIHEYDLCLTFMTSDCIVLKKYANISSRFIDKLEGASLGVENVGTLSCNIVKETKSPFWIFGPEMWFEEFHDVNSGSVPVIVNDELTYIVSLTALQHEKISQDVVLALLFTLKTALELNIKQSLNIKAQKAILDAAPFAVYHIMPEDKIVYTNRMGKERLSVINAIDENNVTAHLKDVVLNYTHTPIYDGFQGISCYNRETTWITNNKTYEDITTVVPLKNSEDDEEVQSVVTVSMPIEDLRTLVAHASGYTAKYSLSSMVGDSKTFIQMKERAYRVARNKNHILIQGEAGVGKQRLAHGIHMASMRMAGPLISINCGDFTPELLEQDLFGAATEPEVSHPGKLELASKGTLFIDEIEKIPNNIAKMLAQALSEKKTHRIGESLERSIDVRIIAATDSNLRRLTEKGQFNEKLFNIISRSIIRVPSLRSRRDDIPKLSINIIEELSRQHQMEAKKLLPETIELLRNYDWPGNIKQLQSVLEYSFFNTAGTNILPADINLMGNVKPDNKWKTDKEIFLKAWKAAGGNVSRLSNLLSVSRVTLYRYIKKYGLEK</sequence>
<dbReference type="InterPro" id="IPR029016">
    <property type="entry name" value="GAF-like_dom_sf"/>
</dbReference>
<dbReference type="InterPro" id="IPR002078">
    <property type="entry name" value="Sigma_54_int"/>
</dbReference>
<dbReference type="PROSITE" id="PS00676">
    <property type="entry name" value="SIGMA54_INTERACT_2"/>
    <property type="match status" value="1"/>
</dbReference>
<dbReference type="SUPFAM" id="SSF46689">
    <property type="entry name" value="Homeodomain-like"/>
    <property type="match status" value="1"/>
</dbReference>
<dbReference type="GeneID" id="78507930"/>
<proteinExistence type="predicted"/>
<dbReference type="EMBL" id="LT906446">
    <property type="protein sequence ID" value="SNV04190.1"/>
    <property type="molecule type" value="Genomic_DNA"/>
</dbReference>
<reference evidence="6 7" key="1">
    <citation type="submission" date="2017-06" db="EMBL/GenBank/DDBJ databases">
        <authorList>
            <consortium name="Pathogen Informatics"/>
        </authorList>
    </citation>
    <scope>NUCLEOTIDE SEQUENCE [LARGE SCALE GENOMIC DNA]</scope>
    <source>
        <strain evidence="6 7">NCTC10570</strain>
    </source>
</reference>
<dbReference type="Gene3D" id="1.10.10.60">
    <property type="entry name" value="Homeodomain-like"/>
    <property type="match status" value="1"/>
</dbReference>
<dbReference type="InterPro" id="IPR003593">
    <property type="entry name" value="AAA+_ATPase"/>
</dbReference>
<evidence type="ECO:0000256" key="3">
    <source>
        <dbReference type="ARBA" id="ARBA00023015"/>
    </source>
</evidence>
<accession>A0A239U2G9</accession>
<keyword evidence="1" id="KW-0547">Nucleotide-binding</keyword>
<keyword evidence="7" id="KW-1185">Reference proteome</keyword>
<dbReference type="RefSeq" id="WP_027889096.1">
    <property type="nucleotide sequence ID" value="NZ_CASFMS010000016.1"/>
</dbReference>
<evidence type="ECO:0000313" key="7">
    <source>
        <dbReference type="Proteomes" id="UP000215383"/>
    </source>
</evidence>
<dbReference type="Gene3D" id="3.40.50.300">
    <property type="entry name" value="P-loop containing nucleotide triphosphate hydrolases"/>
    <property type="match status" value="1"/>
</dbReference>
<evidence type="ECO:0000313" key="6">
    <source>
        <dbReference type="EMBL" id="SNV04190.1"/>
    </source>
</evidence>
<dbReference type="InterPro" id="IPR058031">
    <property type="entry name" value="AAA_lid_NorR"/>
</dbReference>